<dbReference type="PROSITE" id="PS52029">
    <property type="entry name" value="LD_TPASE"/>
    <property type="match status" value="1"/>
</dbReference>
<evidence type="ECO:0000256" key="3">
    <source>
        <dbReference type="ARBA" id="ARBA00022960"/>
    </source>
</evidence>
<dbReference type="EMBL" id="CP032514">
    <property type="protein sequence ID" value="AYD90118.1"/>
    <property type="molecule type" value="Genomic_DNA"/>
</dbReference>
<keyword evidence="3 6" id="KW-0133">Cell shape</keyword>
<dbReference type="SUPFAM" id="SSF141523">
    <property type="entry name" value="L,D-transpeptidase catalytic domain-like"/>
    <property type="match status" value="1"/>
</dbReference>
<evidence type="ECO:0000256" key="2">
    <source>
        <dbReference type="ARBA" id="ARBA00022679"/>
    </source>
</evidence>
<accession>A0ABM6Z583</accession>
<dbReference type="Pfam" id="PF12229">
    <property type="entry name" value="PG_binding_4"/>
    <property type="match status" value="1"/>
</dbReference>
<dbReference type="InterPro" id="IPR022029">
    <property type="entry name" value="YoaR-like_PG-bd"/>
</dbReference>
<evidence type="ECO:0000256" key="7">
    <source>
        <dbReference type="SAM" id="MobiDB-lite"/>
    </source>
</evidence>
<dbReference type="PANTHER" id="PTHR30582:SF2">
    <property type="entry name" value="L,D-TRANSPEPTIDASE YCIB-RELATED"/>
    <property type="match status" value="1"/>
</dbReference>
<dbReference type="InterPro" id="IPR050979">
    <property type="entry name" value="LD-transpeptidase"/>
</dbReference>
<evidence type="ECO:0000256" key="5">
    <source>
        <dbReference type="ARBA" id="ARBA00023316"/>
    </source>
</evidence>
<feature type="compositionally biased region" description="Polar residues" evidence="7">
    <location>
        <begin position="1"/>
        <end position="12"/>
    </location>
</feature>
<feature type="compositionally biased region" description="Low complexity" evidence="7">
    <location>
        <begin position="130"/>
        <end position="152"/>
    </location>
</feature>
<keyword evidence="2" id="KW-0808">Transferase</keyword>
<proteinExistence type="predicted"/>
<evidence type="ECO:0000313" key="9">
    <source>
        <dbReference type="EMBL" id="AYD90118.1"/>
    </source>
</evidence>
<dbReference type="CDD" id="cd16913">
    <property type="entry name" value="YkuD_like"/>
    <property type="match status" value="1"/>
</dbReference>
<gene>
    <name evidence="9" type="ORF">D5R93_09095</name>
</gene>
<organism evidence="9 10">
    <name type="scientific">Actinomyces lilanjuaniae</name>
    <dbReference type="NCBI Taxonomy" id="2321394"/>
    <lineage>
        <taxon>Bacteria</taxon>
        <taxon>Bacillati</taxon>
        <taxon>Actinomycetota</taxon>
        <taxon>Actinomycetes</taxon>
        <taxon>Actinomycetales</taxon>
        <taxon>Actinomycetaceae</taxon>
        <taxon>Actinomyces</taxon>
    </lineage>
</organism>
<keyword evidence="5 6" id="KW-0961">Cell wall biogenesis/degradation</keyword>
<feature type="active site" description="Proton donor/acceptor" evidence="6">
    <location>
        <position position="612"/>
    </location>
</feature>
<feature type="active site" description="Nucleophile" evidence="6">
    <location>
        <position position="628"/>
    </location>
</feature>
<feature type="domain" description="L,D-TPase catalytic" evidence="8">
    <location>
        <begin position="533"/>
        <end position="652"/>
    </location>
</feature>
<dbReference type="Gene3D" id="2.40.440.10">
    <property type="entry name" value="L,D-transpeptidase catalytic domain-like"/>
    <property type="match status" value="1"/>
</dbReference>
<keyword evidence="10" id="KW-1185">Reference proteome</keyword>
<reference evidence="9 10" key="1">
    <citation type="submission" date="2018-09" db="EMBL/GenBank/DDBJ databases">
        <authorList>
            <person name="Li J."/>
        </authorList>
    </citation>
    <scope>NUCLEOTIDE SEQUENCE [LARGE SCALE GENOMIC DNA]</scope>
    <source>
        <strain evidence="9 10">2129</strain>
    </source>
</reference>
<name>A0ABM6Z583_9ACTO</name>
<dbReference type="Proteomes" id="UP000273001">
    <property type="component" value="Chromosome"/>
</dbReference>
<dbReference type="InterPro" id="IPR038063">
    <property type="entry name" value="Transpep_catalytic_dom"/>
</dbReference>
<keyword evidence="4 6" id="KW-0573">Peptidoglycan synthesis</keyword>
<comment type="pathway">
    <text evidence="1 6">Cell wall biogenesis; peptidoglycan biosynthesis.</text>
</comment>
<evidence type="ECO:0000256" key="6">
    <source>
        <dbReference type="PROSITE-ProRule" id="PRU01373"/>
    </source>
</evidence>
<dbReference type="PANTHER" id="PTHR30582">
    <property type="entry name" value="L,D-TRANSPEPTIDASE"/>
    <property type="match status" value="1"/>
</dbReference>
<dbReference type="Pfam" id="PF03734">
    <property type="entry name" value="YkuD"/>
    <property type="match status" value="1"/>
</dbReference>
<sequence length="653" mass="67643">MSSDTFPISSRGNEAGASADKLAVLSTPYGESAGVRRRSVLGAGASGGPGPAPRASAGSETTRAIQSALPASIPPRNQDEPSGYAPGSVLLPLAAETSDAVSMSATTPSEPLQAPADTSPAHGTEAEKGTGAVATVTESSAAAAGSVPAPGVEEAREDPVPAALPDSRTWEESAYAPAPRRRRLPMWTAAASFLLLLGVGTAAYAYASHYEDHVVPGTVVAGTDLSGKTREEVVTAVEDLAAKATVTVSGDVEVTASLEDLGVSVDAEATADAAMARGDALVDRFRALVNDQEIEVVTTSDDQALADYATSLIPEDQVKAVNATVLLEEDGATFTITPSSAGTSLDSASLGQAAREAAASLTPTSVSVSFDSSAPEVSDSQAQEAADKANEWVGQDITVATADGTSVYTASAVEKASWITVTNSADAAPTIEVDAAQVTSWVEAQAADAGSEPVNGERNVNSDGEVVSTPVEAVDGEDVNNAAEVSDEIVQALDDNQAYSGAFEMTVVEATWSERTIADGAEKLIYQAEPGEKWIDVDLASRTVTSYEGATVVRGPVTIVDGAEETPTVTGTYQIYLQYDSQTMEGDNIDGSRYRTEDVPWVSYFHGGYAFHGAPWRSDFGYSASHGCVNMPVEEAKWIYDWVDIGTTVVSHY</sequence>
<dbReference type="RefSeq" id="WP_120204829.1">
    <property type="nucleotide sequence ID" value="NZ_CP032514.1"/>
</dbReference>
<evidence type="ECO:0000256" key="4">
    <source>
        <dbReference type="ARBA" id="ARBA00022984"/>
    </source>
</evidence>
<evidence type="ECO:0000259" key="8">
    <source>
        <dbReference type="PROSITE" id="PS52029"/>
    </source>
</evidence>
<evidence type="ECO:0000313" key="10">
    <source>
        <dbReference type="Proteomes" id="UP000273001"/>
    </source>
</evidence>
<feature type="compositionally biased region" description="Polar residues" evidence="7">
    <location>
        <begin position="99"/>
        <end position="110"/>
    </location>
</feature>
<feature type="region of interest" description="Disordered" evidence="7">
    <location>
        <begin position="40"/>
        <end position="168"/>
    </location>
</feature>
<dbReference type="InterPro" id="IPR005490">
    <property type="entry name" value="LD_TPept_cat_dom"/>
</dbReference>
<feature type="region of interest" description="Disordered" evidence="7">
    <location>
        <begin position="1"/>
        <end position="22"/>
    </location>
</feature>
<evidence type="ECO:0000256" key="1">
    <source>
        <dbReference type="ARBA" id="ARBA00004752"/>
    </source>
</evidence>
<feature type="region of interest" description="Disordered" evidence="7">
    <location>
        <begin position="368"/>
        <end position="388"/>
    </location>
</feature>
<protein>
    <recommendedName>
        <fullName evidence="8">L,D-TPase catalytic domain-containing protein</fullName>
    </recommendedName>
</protein>